<reference evidence="1" key="1">
    <citation type="submission" date="2022-11" db="EMBL/GenBank/DDBJ databases">
        <title>Genome Sequence of Boeremia exigua.</title>
        <authorList>
            <person name="Buettner E."/>
        </authorList>
    </citation>
    <scope>NUCLEOTIDE SEQUENCE</scope>
    <source>
        <strain evidence="1">CU02</strain>
    </source>
</reference>
<evidence type="ECO:0000313" key="1">
    <source>
        <dbReference type="EMBL" id="KAJ8104551.1"/>
    </source>
</evidence>
<comment type="caution">
    <text evidence="1">The sequence shown here is derived from an EMBL/GenBank/DDBJ whole genome shotgun (WGS) entry which is preliminary data.</text>
</comment>
<protein>
    <submittedName>
        <fullName evidence="1">Uncharacterized protein</fullName>
    </submittedName>
</protein>
<sequence length="358" mass="40669">MTTLLSLPTELLREILNGLQPTTTPFQTDLPEEQRWDFRHWTRTLLAVAQTCSLLRDIAVPLLYTRYEAPFSSPIFHLIDHSVNGSPLLRDLRHVAVRPDFDDSQEYYRCTEERKVQYLEWAKGTELASFGVKETNYFGPTIAGKLEMWRLVSRAPNLESLATAVTYGPGVVGAWPISLPMWFSPVMSVIREMPANPYHGWYQRLHSLDLLIEGRFSMWMAEALSLPSLRSLCLREVGMPLIEDLPTLVWPEAKALSGVRDISFVEASLSADIVIGMTDRCKAIESFMFQASYSSVAWQPASRKQDSTQTADGPGRIWKTDTNVFTGSRHSMLSKRSRCPGMLSWAAHQPWKPSWARE</sequence>
<gene>
    <name evidence="1" type="ORF">OPT61_g10696</name>
</gene>
<evidence type="ECO:0000313" key="2">
    <source>
        <dbReference type="Proteomes" id="UP001153331"/>
    </source>
</evidence>
<proteinExistence type="predicted"/>
<dbReference type="EMBL" id="JAPHNI010001941">
    <property type="protein sequence ID" value="KAJ8104551.1"/>
    <property type="molecule type" value="Genomic_DNA"/>
</dbReference>
<organism evidence="1 2">
    <name type="scientific">Boeremia exigua</name>
    <dbReference type="NCBI Taxonomy" id="749465"/>
    <lineage>
        <taxon>Eukaryota</taxon>
        <taxon>Fungi</taxon>
        <taxon>Dikarya</taxon>
        <taxon>Ascomycota</taxon>
        <taxon>Pezizomycotina</taxon>
        <taxon>Dothideomycetes</taxon>
        <taxon>Pleosporomycetidae</taxon>
        <taxon>Pleosporales</taxon>
        <taxon>Pleosporineae</taxon>
        <taxon>Didymellaceae</taxon>
        <taxon>Boeremia</taxon>
    </lineage>
</organism>
<keyword evidence="2" id="KW-1185">Reference proteome</keyword>
<name>A0ACC2HPV1_9PLEO</name>
<accession>A0ACC2HPV1</accession>
<dbReference type="Proteomes" id="UP001153331">
    <property type="component" value="Unassembled WGS sequence"/>
</dbReference>